<dbReference type="SUPFAM" id="SSF50475">
    <property type="entry name" value="FMN-binding split barrel"/>
    <property type="match status" value="1"/>
</dbReference>
<evidence type="ECO:0000313" key="2">
    <source>
        <dbReference type="Proteomes" id="UP000746751"/>
    </source>
</evidence>
<accession>A0A921IS10</accession>
<reference evidence="1" key="1">
    <citation type="journal article" date="2021" name="PeerJ">
        <title>Extensive microbial diversity within the chicken gut microbiome revealed by metagenomics and culture.</title>
        <authorList>
            <person name="Gilroy R."/>
            <person name="Ravi A."/>
            <person name="Getino M."/>
            <person name="Pursley I."/>
            <person name="Horton D.L."/>
            <person name="Alikhan N.F."/>
            <person name="Baker D."/>
            <person name="Gharbi K."/>
            <person name="Hall N."/>
            <person name="Watson M."/>
            <person name="Adriaenssens E.M."/>
            <person name="Foster-Nyarko E."/>
            <person name="Jarju S."/>
            <person name="Secka A."/>
            <person name="Antonio M."/>
            <person name="Oren A."/>
            <person name="Chaudhuri R.R."/>
            <person name="La Ragione R."/>
            <person name="Hildebrand F."/>
            <person name="Pallen M.J."/>
        </authorList>
    </citation>
    <scope>NUCLEOTIDE SEQUENCE</scope>
    <source>
        <strain evidence="1">ChiGjej2B2-7701</strain>
    </source>
</reference>
<dbReference type="InterPro" id="IPR012349">
    <property type="entry name" value="Split_barrel_FMN-bd"/>
</dbReference>
<dbReference type="EMBL" id="DYVF01000041">
    <property type="protein sequence ID" value="HJG30968.1"/>
    <property type="molecule type" value="Genomic_DNA"/>
</dbReference>
<evidence type="ECO:0000313" key="1">
    <source>
        <dbReference type="EMBL" id="HJG30968.1"/>
    </source>
</evidence>
<dbReference type="PANTHER" id="PTHR34071">
    <property type="entry name" value="5-NITROIMIDAZOLE ANTIBIOTICS RESISTANCE PROTEIN, NIMA-FAMILY-RELATED PROTEIN-RELATED"/>
    <property type="match status" value="1"/>
</dbReference>
<dbReference type="Pfam" id="PF12900">
    <property type="entry name" value="Pyridox_ox_2"/>
    <property type="match status" value="1"/>
</dbReference>
<comment type="caution">
    <text evidence="1">The sequence shown here is derived from an EMBL/GenBank/DDBJ whole genome shotgun (WGS) entry which is preliminary data.</text>
</comment>
<reference evidence="1" key="2">
    <citation type="submission" date="2021-09" db="EMBL/GenBank/DDBJ databases">
        <authorList>
            <person name="Gilroy R."/>
        </authorList>
    </citation>
    <scope>NUCLEOTIDE SEQUENCE</scope>
    <source>
        <strain evidence="1">ChiGjej2B2-7701</strain>
    </source>
</reference>
<name>A0A921IS10_9ACTN</name>
<dbReference type="InterPro" id="IPR024747">
    <property type="entry name" value="Pyridox_Oxase-rel"/>
</dbReference>
<dbReference type="AlphaFoldDB" id="A0A921IS10"/>
<sequence length="172" mass="18956">MRPMRLGKRAVTDPAQIRAIIEACQVLHLGVVDAEGMFIVPVNFGYVWEADQALPCFYLHSAREGRKADAFYAGGDRGVPVAFELDCDRGNIVGDYSCAYSRSYASIMGNGTIRAVEDETERQCALERIMEHAAPGSTASFSPEGLARVAIFRLDANELTAKERKPKENREP</sequence>
<organism evidence="1 2">
    <name type="scientific">Collinsella ihumii</name>
    <dbReference type="NCBI Taxonomy" id="1720204"/>
    <lineage>
        <taxon>Bacteria</taxon>
        <taxon>Bacillati</taxon>
        <taxon>Actinomycetota</taxon>
        <taxon>Coriobacteriia</taxon>
        <taxon>Coriobacteriales</taxon>
        <taxon>Coriobacteriaceae</taxon>
        <taxon>Collinsella</taxon>
    </lineage>
</organism>
<dbReference type="Proteomes" id="UP000746751">
    <property type="component" value="Unassembled WGS sequence"/>
</dbReference>
<dbReference type="Gene3D" id="2.30.110.10">
    <property type="entry name" value="Electron Transport, Fmn-binding Protein, Chain A"/>
    <property type="match status" value="1"/>
</dbReference>
<protein>
    <submittedName>
        <fullName evidence="1">Pyridoxamine 5'-phosphate oxidase family protein</fullName>
    </submittedName>
</protein>
<gene>
    <name evidence="1" type="ORF">K8U80_06185</name>
</gene>
<dbReference type="PANTHER" id="PTHR34071:SF2">
    <property type="entry name" value="FLAVIN-NUCLEOTIDE-BINDING PROTEIN"/>
    <property type="match status" value="1"/>
</dbReference>
<proteinExistence type="predicted"/>